<organism evidence="2">
    <name type="scientific">uncultured Rubrobacteraceae bacterium</name>
    <dbReference type="NCBI Taxonomy" id="349277"/>
    <lineage>
        <taxon>Bacteria</taxon>
        <taxon>Bacillati</taxon>
        <taxon>Actinomycetota</taxon>
        <taxon>Rubrobacteria</taxon>
        <taxon>Rubrobacterales</taxon>
        <taxon>Rubrobacteraceae</taxon>
        <taxon>environmental samples</taxon>
    </lineage>
</organism>
<dbReference type="AlphaFoldDB" id="A0A6J4QQC4"/>
<sequence length="107" mass="12213">ALRGHRPHLPCASREACPHHRRGRPRAAPLVARKFERDGDTGVARDASRVYGRRDRPPHPEPLRRAHEYARRVPQRLAHRRMGPRPERAEPQGAAGYRGSQADGRRL</sequence>
<feature type="compositionally biased region" description="Basic and acidic residues" evidence="1">
    <location>
        <begin position="46"/>
        <end position="71"/>
    </location>
</feature>
<proteinExistence type="predicted"/>
<accession>A0A6J4QQC4</accession>
<feature type="non-terminal residue" evidence="2">
    <location>
        <position position="1"/>
    </location>
</feature>
<gene>
    <name evidence="2" type="ORF">AVDCRST_MAG14-975</name>
</gene>
<protein>
    <submittedName>
        <fullName evidence="2">Uncharacterized protein</fullName>
    </submittedName>
</protein>
<evidence type="ECO:0000256" key="1">
    <source>
        <dbReference type="SAM" id="MobiDB-lite"/>
    </source>
</evidence>
<evidence type="ECO:0000313" key="2">
    <source>
        <dbReference type="EMBL" id="CAA9451429.1"/>
    </source>
</evidence>
<feature type="compositionally biased region" description="Basic residues" evidence="1">
    <location>
        <begin position="73"/>
        <end position="83"/>
    </location>
</feature>
<feature type="non-terminal residue" evidence="2">
    <location>
        <position position="107"/>
    </location>
</feature>
<name>A0A6J4QQC4_9ACTN</name>
<feature type="region of interest" description="Disordered" evidence="1">
    <location>
        <begin position="1"/>
        <end position="107"/>
    </location>
</feature>
<reference evidence="2" key="1">
    <citation type="submission" date="2020-02" db="EMBL/GenBank/DDBJ databases">
        <authorList>
            <person name="Meier V. D."/>
        </authorList>
    </citation>
    <scope>NUCLEOTIDE SEQUENCE</scope>
    <source>
        <strain evidence="2">AVDCRST_MAG14</strain>
    </source>
</reference>
<dbReference type="EMBL" id="CADCVG010000043">
    <property type="protein sequence ID" value="CAA9451429.1"/>
    <property type="molecule type" value="Genomic_DNA"/>
</dbReference>